<organism evidence="1 2">
    <name type="scientific">Ktedonobacter robiniae</name>
    <dbReference type="NCBI Taxonomy" id="2778365"/>
    <lineage>
        <taxon>Bacteria</taxon>
        <taxon>Bacillati</taxon>
        <taxon>Chloroflexota</taxon>
        <taxon>Ktedonobacteria</taxon>
        <taxon>Ktedonobacterales</taxon>
        <taxon>Ktedonobacteraceae</taxon>
        <taxon>Ktedonobacter</taxon>
    </lineage>
</organism>
<dbReference type="Proteomes" id="UP000654345">
    <property type="component" value="Unassembled WGS sequence"/>
</dbReference>
<dbReference type="RefSeq" id="WP_201373828.1">
    <property type="nucleotide sequence ID" value="NZ_BNJG01000002.1"/>
</dbReference>
<accession>A0ABQ3UYI7</accession>
<gene>
    <name evidence="1" type="ORF">KSB_58920</name>
</gene>
<evidence type="ECO:0008006" key="3">
    <source>
        <dbReference type="Google" id="ProtNLM"/>
    </source>
</evidence>
<proteinExistence type="predicted"/>
<keyword evidence="2" id="KW-1185">Reference proteome</keyword>
<comment type="caution">
    <text evidence="1">The sequence shown here is derived from an EMBL/GenBank/DDBJ whole genome shotgun (WGS) entry which is preliminary data.</text>
</comment>
<protein>
    <recommendedName>
        <fullName evidence="3">VOC domain-containing protein</fullName>
    </recommendedName>
</protein>
<name>A0ABQ3UYI7_9CHLR</name>
<sequence length="247" mass="27307">MPSHFSTLGFAVKTREDFSALAMQADREGLSIEVPGQGYYKIWTPGEGIELWAQLDQEGYLIGLNPHFNGEALMSIGLVKRVSRPDDTELDGAFYAWATPGDDPEMGLYPFAFDAPDYRMYDALHLPQLANAQLAAFAYEIKAYKNEEALRATGKRMAAESCIPSGTFRPGPTGGRIDPPESRVIYYGYVLETALLTNPVTRRAFYWARIRTLGGEVDLVADPEIVKGTIVKDGIVGGQFWLSGRLK</sequence>
<dbReference type="EMBL" id="BNJG01000002">
    <property type="protein sequence ID" value="GHO57417.1"/>
    <property type="molecule type" value="Genomic_DNA"/>
</dbReference>
<evidence type="ECO:0000313" key="2">
    <source>
        <dbReference type="Proteomes" id="UP000654345"/>
    </source>
</evidence>
<evidence type="ECO:0000313" key="1">
    <source>
        <dbReference type="EMBL" id="GHO57417.1"/>
    </source>
</evidence>
<reference evidence="1 2" key="1">
    <citation type="journal article" date="2021" name="Int. J. Syst. Evol. Microbiol.">
        <title>Reticulibacter mediterranei gen. nov., sp. nov., within the new family Reticulibacteraceae fam. nov., and Ktedonospora formicarum gen. nov., sp. nov., Ktedonobacter robiniae sp. nov., Dictyobacter formicarum sp. nov. and Dictyobacter arantiisoli sp. nov., belonging to the class Ktedonobacteria.</title>
        <authorList>
            <person name="Yabe S."/>
            <person name="Zheng Y."/>
            <person name="Wang C.M."/>
            <person name="Sakai Y."/>
            <person name="Abe K."/>
            <person name="Yokota A."/>
            <person name="Donadio S."/>
            <person name="Cavaletti L."/>
            <person name="Monciardini P."/>
        </authorList>
    </citation>
    <scope>NUCLEOTIDE SEQUENCE [LARGE SCALE GENOMIC DNA]</scope>
    <source>
        <strain evidence="1 2">SOSP1-30</strain>
    </source>
</reference>